<feature type="region of interest" description="Disordered" evidence="1">
    <location>
        <begin position="24"/>
        <end position="63"/>
    </location>
</feature>
<protein>
    <submittedName>
        <fullName evidence="2">Uncharacterized protein</fullName>
    </submittedName>
</protein>
<dbReference type="EMBL" id="CP000581">
    <property type="protein sequence ID" value="ABO94020.1"/>
    <property type="molecule type" value="Genomic_DNA"/>
</dbReference>
<dbReference type="GeneID" id="4999415"/>
<dbReference type="Gramene" id="ABO94020">
    <property type="protein sequence ID" value="ABO94020"/>
    <property type="gene ID" value="OSTLU_92056"/>
</dbReference>
<dbReference type="KEGG" id="olu:OSTLU_92056"/>
<keyword evidence="3" id="KW-1185">Reference proteome</keyword>
<evidence type="ECO:0000313" key="2">
    <source>
        <dbReference type="EMBL" id="ABO94020.1"/>
    </source>
</evidence>
<evidence type="ECO:0000313" key="3">
    <source>
        <dbReference type="Proteomes" id="UP000001568"/>
    </source>
</evidence>
<sequence>MNEFERQREARIARNKSILERLIASNPAHAALHAERPTPAKPRGPRPKQPTNEADLRRSGRVRRLPAPVYTTFDVNDDLGDGVSARKRAKMTQTSSSATTKKYFSSSKREAPSANSLRALNANLWDVYANYLGEPIHPPESDRGALKAAVVHALSPVSNPKFSKMSGIQEWKNCVALYVNVGDKHGNAYDNVFTRAGSRITWFAQPRQDEDSPVIKSIMKTSTLEEESVEDAMTRAENGEEAAPKYVDWPLHLFCRMEGCEYVYCGRLKMVDVDTKKRPMKFTMRLVDAPLLRGSEHFLGLVDLADADATSS</sequence>
<dbReference type="OrthoDB" id="496922at2759"/>
<organism evidence="2 3">
    <name type="scientific">Ostreococcus lucimarinus (strain CCE9901)</name>
    <dbReference type="NCBI Taxonomy" id="436017"/>
    <lineage>
        <taxon>Eukaryota</taxon>
        <taxon>Viridiplantae</taxon>
        <taxon>Chlorophyta</taxon>
        <taxon>Mamiellophyceae</taxon>
        <taxon>Mamiellales</taxon>
        <taxon>Bathycoccaceae</taxon>
        <taxon>Ostreococcus</taxon>
    </lineage>
</organism>
<dbReference type="AlphaFoldDB" id="A4RQG3"/>
<evidence type="ECO:0000256" key="1">
    <source>
        <dbReference type="SAM" id="MobiDB-lite"/>
    </source>
</evidence>
<accession>A4RQG3</accession>
<name>A4RQG3_OSTLU</name>
<proteinExistence type="predicted"/>
<reference evidence="2 3" key="1">
    <citation type="journal article" date="2007" name="Proc. Natl. Acad. Sci. U.S.A.">
        <title>The tiny eukaryote Ostreococcus provides genomic insights into the paradox of plankton speciation.</title>
        <authorList>
            <person name="Palenik B."/>
            <person name="Grimwood J."/>
            <person name="Aerts A."/>
            <person name="Rouze P."/>
            <person name="Salamov A."/>
            <person name="Putnam N."/>
            <person name="Dupont C."/>
            <person name="Jorgensen R."/>
            <person name="Derelle E."/>
            <person name="Rombauts S."/>
            <person name="Zhou K."/>
            <person name="Otillar R."/>
            <person name="Merchant S.S."/>
            <person name="Podell S."/>
            <person name="Gaasterland T."/>
            <person name="Napoli C."/>
            <person name="Gendler K."/>
            <person name="Manuell A."/>
            <person name="Tai V."/>
            <person name="Vallon O."/>
            <person name="Piganeau G."/>
            <person name="Jancek S."/>
            <person name="Heijde M."/>
            <person name="Jabbari K."/>
            <person name="Bowler C."/>
            <person name="Lohr M."/>
            <person name="Robbens S."/>
            <person name="Werner G."/>
            <person name="Dubchak I."/>
            <person name="Pazour G.J."/>
            <person name="Ren Q."/>
            <person name="Paulsen I."/>
            <person name="Delwiche C."/>
            <person name="Schmutz J."/>
            <person name="Rokhsar D."/>
            <person name="Van de Peer Y."/>
            <person name="Moreau H."/>
            <person name="Grigoriev I.V."/>
        </authorList>
    </citation>
    <scope>NUCLEOTIDE SEQUENCE [LARGE SCALE GENOMIC DNA]</scope>
    <source>
        <strain evidence="2 3">CCE9901</strain>
    </source>
</reference>
<dbReference type="Proteomes" id="UP000001568">
    <property type="component" value="Chromosome 1"/>
</dbReference>
<dbReference type="RefSeq" id="XP_001415728.1">
    <property type="nucleotide sequence ID" value="XM_001415691.1"/>
</dbReference>
<dbReference type="STRING" id="436017.A4RQG3"/>
<gene>
    <name evidence="2" type="ORF">OSTLU_92056</name>
</gene>
<dbReference type="OMA" id="RMSGIQE"/>
<dbReference type="HOGENOM" id="CLU_892517_0_0_1"/>
<dbReference type="eggNOG" id="ENOG502S6CS">
    <property type="taxonomic scope" value="Eukaryota"/>
</dbReference>